<evidence type="ECO:0000313" key="1">
    <source>
        <dbReference type="EMBL" id="MDR6968597.1"/>
    </source>
</evidence>
<organism evidence="1 2">
    <name type="scientific">Flavobacterium arsenatis</name>
    <dbReference type="NCBI Taxonomy" id="1484332"/>
    <lineage>
        <taxon>Bacteria</taxon>
        <taxon>Pseudomonadati</taxon>
        <taxon>Bacteroidota</taxon>
        <taxon>Flavobacteriia</taxon>
        <taxon>Flavobacteriales</taxon>
        <taxon>Flavobacteriaceae</taxon>
        <taxon>Flavobacterium</taxon>
    </lineage>
</organism>
<dbReference type="Gene3D" id="3.30.420.260">
    <property type="match status" value="1"/>
</dbReference>
<dbReference type="EMBL" id="JAVDVI010000011">
    <property type="protein sequence ID" value="MDR6968597.1"/>
    <property type="molecule type" value="Genomic_DNA"/>
</dbReference>
<evidence type="ECO:0000313" key="2">
    <source>
        <dbReference type="Proteomes" id="UP001255185"/>
    </source>
</evidence>
<keyword evidence="2" id="KW-1185">Reference proteome</keyword>
<sequence length="272" mass="31976">MTVNTNITEKKYKKLVLQVSLNGFCFAVVDTLYHSVLLFKEVDFKVFPASAKVEDHYWKAFLDHQELTKMYDEVVVLHDNNLNTFVPTALFDEQFLGSYLQYNTKVFETDFFTFDAIANQEMNNVYVPYVNLNNYLLDQFESFDYKHVNSVLVSKLLEKSKNVEEKQVFVHFGTEKFEIVVVQNQKLILFNSFEYLTEADFIYYLLFTAEQLNLNPEHFKLHLLGAIAEESSLFKMAYKYVRHVELLDVSDLQKNNSFSTADNLKHFILFQS</sequence>
<proteinExistence type="predicted"/>
<name>A0ABU1TRU8_9FLAO</name>
<accession>A0ABU1TRU8</accession>
<protein>
    <recommendedName>
        <fullName evidence="3">DUF3822 family protein</fullName>
    </recommendedName>
</protein>
<dbReference type="Proteomes" id="UP001255185">
    <property type="component" value="Unassembled WGS sequence"/>
</dbReference>
<gene>
    <name evidence="1" type="ORF">J2X31_002620</name>
</gene>
<dbReference type="Gene3D" id="3.30.420.250">
    <property type="match status" value="1"/>
</dbReference>
<evidence type="ECO:0008006" key="3">
    <source>
        <dbReference type="Google" id="ProtNLM"/>
    </source>
</evidence>
<dbReference type="CDD" id="cd24013">
    <property type="entry name" value="ASKHA_ATPase_BT3980-like"/>
    <property type="match status" value="1"/>
</dbReference>
<comment type="caution">
    <text evidence="1">The sequence shown here is derived from an EMBL/GenBank/DDBJ whole genome shotgun (WGS) entry which is preliminary data.</text>
</comment>
<dbReference type="InterPro" id="IPR024213">
    <property type="entry name" value="DUF3822"/>
</dbReference>
<reference evidence="1 2" key="1">
    <citation type="submission" date="2023-07" db="EMBL/GenBank/DDBJ databases">
        <title>Sorghum-associated microbial communities from plants grown in Nebraska, USA.</title>
        <authorList>
            <person name="Schachtman D."/>
        </authorList>
    </citation>
    <scope>NUCLEOTIDE SEQUENCE [LARGE SCALE GENOMIC DNA]</scope>
    <source>
        <strain evidence="1 2">3773</strain>
    </source>
</reference>
<dbReference type="RefSeq" id="WP_310027205.1">
    <property type="nucleotide sequence ID" value="NZ_JAVDVI010000011.1"/>
</dbReference>
<dbReference type="Pfam" id="PF12864">
    <property type="entry name" value="DUF3822"/>
    <property type="match status" value="1"/>
</dbReference>